<evidence type="ECO:0000313" key="1">
    <source>
        <dbReference type="EMBL" id="RIE01233.1"/>
    </source>
</evidence>
<dbReference type="InterPro" id="IPR010281">
    <property type="entry name" value="DUF885"/>
</dbReference>
<dbReference type="EMBL" id="QXJM01000040">
    <property type="protein sequence ID" value="RIE01233.1"/>
    <property type="molecule type" value="Genomic_DNA"/>
</dbReference>
<dbReference type="Proteomes" id="UP000266340">
    <property type="component" value="Unassembled WGS sequence"/>
</dbReference>
<protein>
    <submittedName>
        <fullName evidence="1">DUF885 family protein</fullName>
    </submittedName>
</protein>
<gene>
    <name evidence="1" type="ORF">D3H35_22840</name>
</gene>
<organism evidence="1 2">
    <name type="scientific">Cohnella faecalis</name>
    <dbReference type="NCBI Taxonomy" id="2315694"/>
    <lineage>
        <taxon>Bacteria</taxon>
        <taxon>Bacillati</taxon>
        <taxon>Bacillota</taxon>
        <taxon>Bacilli</taxon>
        <taxon>Bacillales</taxon>
        <taxon>Paenibacillaceae</taxon>
        <taxon>Cohnella</taxon>
    </lineage>
</organism>
<dbReference type="Pfam" id="PF05960">
    <property type="entry name" value="DUF885"/>
    <property type="match status" value="1"/>
</dbReference>
<dbReference type="OrthoDB" id="9760040at2"/>
<dbReference type="PANTHER" id="PTHR33361:SF2">
    <property type="entry name" value="DUF885 DOMAIN-CONTAINING PROTEIN"/>
    <property type="match status" value="1"/>
</dbReference>
<accession>A0A398CET8</accession>
<reference evidence="1 2" key="1">
    <citation type="submission" date="2018-09" db="EMBL/GenBank/DDBJ databases">
        <title>Cohnella cavernae sp. nov., isolated from a karst cave.</title>
        <authorList>
            <person name="Zhu H."/>
        </authorList>
    </citation>
    <scope>NUCLEOTIDE SEQUENCE [LARGE SCALE GENOMIC DNA]</scope>
    <source>
        <strain evidence="1 2">K2E09-144</strain>
    </source>
</reference>
<dbReference type="PANTHER" id="PTHR33361">
    <property type="entry name" value="GLR0591 PROTEIN"/>
    <property type="match status" value="1"/>
</dbReference>
<comment type="caution">
    <text evidence="1">The sequence shown here is derived from an EMBL/GenBank/DDBJ whole genome shotgun (WGS) entry which is preliminary data.</text>
</comment>
<proteinExistence type="predicted"/>
<keyword evidence="2" id="KW-1185">Reference proteome</keyword>
<sequence length="192" mass="21534">MDGYRDGRFFLPLDNAIPATLTHLFAVHEGVPGHHFQFSIQYNSPTIPLVRKITLIPGFVEGWAVYAEALCAENGLVDPIAIQNRLLDLYLGTVIDTGINELQWTREKANEYISSIIGTDSDALIDSVIAFPGLIPGYAVGYDQFQSLREKAEDELKDRFDIKAFHSVLLRNGNMPFSMLEQQVNQYIESAK</sequence>
<name>A0A398CET8_9BACL</name>
<evidence type="ECO:0000313" key="2">
    <source>
        <dbReference type="Proteomes" id="UP000266340"/>
    </source>
</evidence>
<dbReference type="AlphaFoldDB" id="A0A398CET8"/>